<dbReference type="PANTHER" id="PTHR12810:SF0">
    <property type="entry name" value="SMALL RIBOSOMAL SUBUNIT PROTEIN MS29"/>
    <property type="match status" value="1"/>
</dbReference>
<dbReference type="OMA" id="GLAHWMT"/>
<dbReference type="EMBL" id="HE806316">
    <property type="protein sequence ID" value="CCH58007.1"/>
    <property type="molecule type" value="Genomic_DNA"/>
</dbReference>
<keyword evidence="6" id="KW-0687">Ribonucleoprotein</keyword>
<comment type="subcellular location">
    <subcellularLocation>
        <location evidence="1">Mitochondrion</location>
    </subcellularLocation>
</comment>
<dbReference type="FunCoup" id="I2GV55">
    <property type="interactions" value="132"/>
</dbReference>
<dbReference type="InterPro" id="IPR027417">
    <property type="entry name" value="P-loop_NTPase"/>
</dbReference>
<evidence type="ECO:0000256" key="1">
    <source>
        <dbReference type="ARBA" id="ARBA00004173"/>
    </source>
</evidence>
<dbReference type="SUPFAM" id="SSF52540">
    <property type="entry name" value="P-loop containing nucleoside triphosphate hydrolases"/>
    <property type="match status" value="1"/>
</dbReference>
<keyword evidence="4" id="KW-0689">Ribosomal protein</keyword>
<dbReference type="OrthoDB" id="274828at2759"/>
<accession>I2GV55</accession>
<evidence type="ECO:0000256" key="5">
    <source>
        <dbReference type="ARBA" id="ARBA00023128"/>
    </source>
</evidence>
<dbReference type="Gene3D" id="3.40.50.300">
    <property type="entry name" value="P-loop containing nucleotide triphosphate hydrolases"/>
    <property type="match status" value="1"/>
</dbReference>
<evidence type="ECO:0000256" key="7">
    <source>
        <dbReference type="ARBA" id="ARBA00035140"/>
    </source>
</evidence>
<evidence type="ECO:0000313" key="9">
    <source>
        <dbReference type="EMBL" id="CCH58007.1"/>
    </source>
</evidence>
<dbReference type="InterPro" id="IPR017082">
    <property type="entry name" value="Ribosomal_mS29_fun"/>
</dbReference>
<comment type="similarity">
    <text evidence="2">Belongs to the mitochondrion-specific ribosomal protein mS29 family.</text>
</comment>
<keyword evidence="5" id="KW-0496">Mitochondrion</keyword>
<feature type="region of interest" description="Disordered" evidence="8">
    <location>
        <begin position="23"/>
        <end position="46"/>
    </location>
</feature>
<dbReference type="InterPro" id="IPR019368">
    <property type="entry name" value="Ribosomal_mS29"/>
</dbReference>
<name>I2GV55_HENB6</name>
<dbReference type="AlphaFoldDB" id="I2GV55"/>
<dbReference type="Pfam" id="PF10236">
    <property type="entry name" value="DAP3"/>
    <property type="match status" value="1"/>
</dbReference>
<sequence>MLSLRTCQRQFATATILRAAKPPPARGKVQGFSRKKFKAGDKDSSKKISRGTLYKNWKDTVQTARLNKNAPRVPDMPTCKLDNLENIKESLNKVVNYTDRQYKYLHVLGAFKKDQFNELFKQPITLIRKDTTEEFIKLIESSKIKNYIITGEPGVGKSVLLSQTQAYAIENNFITLNVSYPNLFINGRNDFFFDQTANTYFQPMYLKQLLSKLKNSADAKVYESLLLKNNYRFLGVISSLSSTHKTVNFEKGKNSVLDLLNLNIQPRQRGMLFQAIIDELSAQDKYPVLLTIDNFSSLLTNPYTAYKDTSNKNIFLMDLQLGKILMNIIEGKINFKNPKSAVVLAISGVDRTNQTLPVGLGKLEEDVYVKPKYYEPRFSKILQNGGVQEFEVPKLNKSEVSQLIDFYIKSGIVSENDVEKTNETTKLIDEKYIISGNGNPRELLKSFVLSHS</sequence>
<evidence type="ECO:0000256" key="3">
    <source>
        <dbReference type="ARBA" id="ARBA00022946"/>
    </source>
</evidence>
<evidence type="ECO:0000256" key="4">
    <source>
        <dbReference type="ARBA" id="ARBA00022980"/>
    </source>
</evidence>
<evidence type="ECO:0000256" key="8">
    <source>
        <dbReference type="SAM" id="MobiDB-lite"/>
    </source>
</evidence>
<dbReference type="eggNOG" id="KOG3928">
    <property type="taxonomic scope" value="Eukaryota"/>
</dbReference>
<dbReference type="Proteomes" id="UP000002866">
    <property type="component" value="Chromosome 1"/>
</dbReference>
<evidence type="ECO:0000313" key="10">
    <source>
        <dbReference type="Proteomes" id="UP000002866"/>
    </source>
</evidence>
<keyword evidence="3" id="KW-0809">Transit peptide</keyword>
<keyword evidence="10" id="KW-1185">Reference proteome</keyword>
<protein>
    <recommendedName>
        <fullName evidence="7">Small ribosomal subunit protein mS29</fullName>
    </recommendedName>
</protein>
<evidence type="ECO:0000256" key="2">
    <source>
        <dbReference type="ARBA" id="ARBA00009863"/>
    </source>
</evidence>
<dbReference type="GO" id="GO:0032543">
    <property type="term" value="P:mitochondrial translation"/>
    <property type="evidence" value="ECO:0007669"/>
    <property type="project" value="InterPro"/>
</dbReference>
<gene>
    <name evidence="9" type="primary">TBLA0A02060</name>
    <name evidence="9" type="ORF">TBLA_0A02060</name>
</gene>
<organism evidence="9 10">
    <name type="scientific">Henningerozyma blattae (strain ATCC 34711 / CBS 6284 / DSM 70876 / NBRC 10599 / NRRL Y-10934 / UCD 77-7)</name>
    <name type="common">Yeast</name>
    <name type="synonym">Tetrapisispora blattae</name>
    <dbReference type="NCBI Taxonomy" id="1071380"/>
    <lineage>
        <taxon>Eukaryota</taxon>
        <taxon>Fungi</taxon>
        <taxon>Dikarya</taxon>
        <taxon>Ascomycota</taxon>
        <taxon>Saccharomycotina</taxon>
        <taxon>Saccharomycetes</taxon>
        <taxon>Saccharomycetales</taxon>
        <taxon>Saccharomycetaceae</taxon>
        <taxon>Henningerozyma</taxon>
    </lineage>
</organism>
<dbReference type="HOGENOM" id="CLU_039957_0_0_1"/>
<proteinExistence type="inferred from homology"/>
<dbReference type="STRING" id="1071380.I2GV55"/>
<dbReference type="GO" id="GO:0003735">
    <property type="term" value="F:structural constituent of ribosome"/>
    <property type="evidence" value="ECO:0007669"/>
    <property type="project" value="EnsemblFungi"/>
</dbReference>
<evidence type="ECO:0000256" key="6">
    <source>
        <dbReference type="ARBA" id="ARBA00023274"/>
    </source>
</evidence>
<reference evidence="9 10" key="1">
    <citation type="journal article" date="2011" name="Proc. Natl. Acad. Sci. U.S.A.">
        <title>Evolutionary erosion of yeast sex chromosomes by mating-type switching accidents.</title>
        <authorList>
            <person name="Gordon J.L."/>
            <person name="Armisen D."/>
            <person name="Proux-Wera E."/>
            <person name="Oheigeartaigh S.S."/>
            <person name="Byrne K.P."/>
            <person name="Wolfe K.H."/>
        </authorList>
    </citation>
    <scope>NUCLEOTIDE SEQUENCE [LARGE SCALE GENOMIC DNA]</scope>
    <source>
        <strain evidence="10">ATCC 34711 / CBS 6284 / DSM 70876 / NBRC 10599 / NRRL Y-10934 / UCD 77-7</strain>
    </source>
</reference>
<dbReference type="PANTHER" id="PTHR12810">
    <property type="entry name" value="MITOCHONDRIAL 28S RIBOSOMAL PROTEIN S29"/>
    <property type="match status" value="1"/>
</dbReference>
<dbReference type="GeneID" id="14493067"/>
<dbReference type="PIRSF" id="PIRSF036996">
    <property type="entry name" value="RSM23"/>
    <property type="match status" value="1"/>
</dbReference>
<dbReference type="GO" id="GO:0005763">
    <property type="term" value="C:mitochondrial small ribosomal subunit"/>
    <property type="evidence" value="ECO:0007669"/>
    <property type="project" value="EnsemblFungi"/>
</dbReference>
<dbReference type="RefSeq" id="XP_004177526.1">
    <property type="nucleotide sequence ID" value="XM_004177478.1"/>
</dbReference>
<dbReference type="InParanoid" id="I2GV55"/>
<dbReference type="KEGG" id="tbl:TBLA_0A02060"/>